<evidence type="ECO:0000259" key="2">
    <source>
        <dbReference type="PROSITE" id="PS51352"/>
    </source>
</evidence>
<dbReference type="GO" id="GO:0005737">
    <property type="term" value="C:cytoplasm"/>
    <property type="evidence" value="ECO:0007669"/>
    <property type="project" value="TreeGrafter"/>
</dbReference>
<gene>
    <name evidence="3" type="ORF">P879_04639</name>
</gene>
<comment type="caution">
    <text evidence="3">The sequence shown here is derived from an EMBL/GenBank/DDBJ whole genome shotgun (WGS) entry which is preliminary data.</text>
</comment>
<proteinExistence type="predicted"/>
<sequence length="326" mass="37248">MDLQPDEGILGKIYDETRSQDKPQNEEGGFDSPKGICARLRSFENSRPMGRHQRSLKVLLHPYYLVNGLLSVSFFVTKTVPPLCTILYESCTINFQEYELLIFLGSFVALRNKRQFSIPDYLAHFCLFAKILSIIMFWKQNAVFAVAFGVLWLLQACFLQQPCYEGPDQVLYLRDTSFEQEVLHGDSRTVWLITFYTAWSPACIKLQHIFAELSNEFGLPFLKFAKLDVTRYPDLAARYGIDTSSWSKQLPTLILFRHGRELTRRPGVLGSSKKSVQKFFFTWENIVSAFSLNETYADCKKLSSLNKSSNSTSAAADSTVTDKKVQ</sequence>
<reference evidence="3 4" key="1">
    <citation type="submission" date="2019-07" db="EMBL/GenBank/DDBJ databases">
        <title>Annotation for the trematode Paragonimus westermani.</title>
        <authorList>
            <person name="Choi Y.-J."/>
        </authorList>
    </citation>
    <scope>NUCLEOTIDE SEQUENCE [LARGE SCALE GENOMIC DNA]</scope>
    <source>
        <strain evidence="3">180907_Pwestermani</strain>
    </source>
</reference>
<evidence type="ECO:0000256" key="1">
    <source>
        <dbReference type="SAM" id="MobiDB-lite"/>
    </source>
</evidence>
<dbReference type="PROSITE" id="PS51352">
    <property type="entry name" value="THIOREDOXIN_2"/>
    <property type="match status" value="1"/>
</dbReference>
<keyword evidence="4" id="KW-1185">Reference proteome</keyword>
<dbReference type="PANTHER" id="PTHR45663:SF11">
    <property type="entry name" value="GEO12009P1"/>
    <property type="match status" value="1"/>
</dbReference>
<dbReference type="InterPro" id="IPR036249">
    <property type="entry name" value="Thioredoxin-like_sf"/>
</dbReference>
<dbReference type="Gene3D" id="3.40.30.10">
    <property type="entry name" value="Glutaredoxin"/>
    <property type="match status" value="1"/>
</dbReference>
<dbReference type="InterPro" id="IPR013766">
    <property type="entry name" value="Thioredoxin_domain"/>
</dbReference>
<evidence type="ECO:0000313" key="3">
    <source>
        <dbReference type="EMBL" id="KAF8560846.1"/>
    </source>
</evidence>
<feature type="compositionally biased region" description="Low complexity" evidence="1">
    <location>
        <begin position="304"/>
        <end position="319"/>
    </location>
</feature>
<dbReference type="AlphaFoldDB" id="A0A8T0D052"/>
<dbReference type="SUPFAM" id="SSF52833">
    <property type="entry name" value="Thioredoxin-like"/>
    <property type="match status" value="1"/>
</dbReference>
<feature type="region of interest" description="Disordered" evidence="1">
    <location>
        <begin position="304"/>
        <end position="326"/>
    </location>
</feature>
<dbReference type="PANTHER" id="PTHR45663">
    <property type="entry name" value="GEO12009P1"/>
    <property type="match status" value="1"/>
</dbReference>
<organism evidence="3 4">
    <name type="scientific">Paragonimus westermani</name>
    <dbReference type="NCBI Taxonomy" id="34504"/>
    <lineage>
        <taxon>Eukaryota</taxon>
        <taxon>Metazoa</taxon>
        <taxon>Spiralia</taxon>
        <taxon>Lophotrochozoa</taxon>
        <taxon>Platyhelminthes</taxon>
        <taxon>Trematoda</taxon>
        <taxon>Digenea</taxon>
        <taxon>Plagiorchiida</taxon>
        <taxon>Troglotremata</taxon>
        <taxon>Troglotrematidae</taxon>
        <taxon>Paragonimus</taxon>
    </lineage>
</organism>
<dbReference type="GO" id="GO:0015035">
    <property type="term" value="F:protein-disulfide reductase activity"/>
    <property type="evidence" value="ECO:0007669"/>
    <property type="project" value="TreeGrafter"/>
</dbReference>
<feature type="domain" description="Thioredoxin" evidence="2">
    <location>
        <begin position="160"/>
        <end position="292"/>
    </location>
</feature>
<name>A0A8T0D052_9TREM</name>
<dbReference type="Pfam" id="PF00085">
    <property type="entry name" value="Thioredoxin"/>
    <property type="match status" value="1"/>
</dbReference>
<accession>A0A8T0D052</accession>
<dbReference type="EMBL" id="JTDF01022190">
    <property type="protein sequence ID" value="KAF8560846.1"/>
    <property type="molecule type" value="Genomic_DNA"/>
</dbReference>
<evidence type="ECO:0000313" key="4">
    <source>
        <dbReference type="Proteomes" id="UP000699462"/>
    </source>
</evidence>
<protein>
    <recommendedName>
        <fullName evidence="2">Thioredoxin domain-containing protein</fullName>
    </recommendedName>
</protein>
<dbReference type="Proteomes" id="UP000699462">
    <property type="component" value="Unassembled WGS sequence"/>
</dbReference>
<dbReference type="OrthoDB" id="20229at2759"/>